<dbReference type="GO" id="GO:0046872">
    <property type="term" value="F:metal ion binding"/>
    <property type="evidence" value="ECO:0007669"/>
    <property type="project" value="UniProtKB-KW"/>
</dbReference>
<evidence type="ECO:0000259" key="10">
    <source>
        <dbReference type="Pfam" id="PF00465"/>
    </source>
</evidence>
<proteinExistence type="predicted"/>
<feature type="binding site" evidence="9">
    <location>
        <position position="146"/>
    </location>
    <ligand>
        <name>NAD(+)</name>
        <dbReference type="ChEBI" id="CHEBI:57540"/>
    </ligand>
</feature>
<dbReference type="HOGENOM" id="CLU_044754_3_1_9"/>
<evidence type="ECO:0000256" key="1">
    <source>
        <dbReference type="ARBA" id="ARBA00022723"/>
    </source>
</evidence>
<dbReference type="Proteomes" id="UP000003529">
    <property type="component" value="Unassembled WGS sequence"/>
</dbReference>
<evidence type="ECO:0000256" key="7">
    <source>
        <dbReference type="ARBA" id="ARBA00049006"/>
    </source>
</evidence>
<comment type="caution">
    <text evidence="11">The sequence shown here is derived from an EMBL/GenBank/DDBJ whole genome shotgun (WGS) entry which is preliminary data.</text>
</comment>
<accession>C4FN13</accession>
<dbReference type="eggNOG" id="COG0371">
    <property type="taxonomic scope" value="Bacteria"/>
</dbReference>
<dbReference type="InterPro" id="IPR001670">
    <property type="entry name" value="ADH_Fe/GldA"/>
</dbReference>
<evidence type="ECO:0000256" key="8">
    <source>
        <dbReference type="PIRSR" id="PIRSR000112-1"/>
    </source>
</evidence>
<feature type="binding site" evidence="8">
    <location>
        <position position="192"/>
    </location>
    <ligand>
        <name>glycerol</name>
        <dbReference type="ChEBI" id="CHEBI:17754"/>
    </ligand>
</feature>
<evidence type="ECO:0000313" key="11">
    <source>
        <dbReference type="EMBL" id="EEP66271.1"/>
    </source>
</evidence>
<dbReference type="SUPFAM" id="SSF56796">
    <property type="entry name" value="Dehydroquinate synthase-like"/>
    <property type="match status" value="1"/>
</dbReference>
<dbReference type="PANTHER" id="PTHR43616">
    <property type="entry name" value="GLYCEROL DEHYDROGENASE"/>
    <property type="match status" value="1"/>
</dbReference>
<evidence type="ECO:0000256" key="6">
    <source>
        <dbReference type="ARBA" id="ARBA00040132"/>
    </source>
</evidence>
<organism evidence="11 12">
    <name type="scientific">Veillonella dispar ATCC 17748</name>
    <dbReference type="NCBI Taxonomy" id="546273"/>
    <lineage>
        <taxon>Bacteria</taxon>
        <taxon>Bacillati</taxon>
        <taxon>Bacillota</taxon>
        <taxon>Negativicutes</taxon>
        <taxon>Veillonellales</taxon>
        <taxon>Veillonellaceae</taxon>
        <taxon>Veillonella</taxon>
    </lineage>
</organism>
<keyword evidence="12" id="KW-1185">Reference proteome</keyword>
<feature type="binding site" evidence="9">
    <location>
        <position position="152"/>
    </location>
    <ligand>
        <name>NAD(+)</name>
        <dbReference type="ChEBI" id="CHEBI:57540"/>
    </ligand>
</feature>
<keyword evidence="2" id="KW-0560">Oxidoreductase</keyword>
<keyword evidence="3 9" id="KW-0520">NAD</keyword>
<evidence type="ECO:0000256" key="9">
    <source>
        <dbReference type="PIRSR" id="PIRSR000112-3"/>
    </source>
</evidence>
<feature type="binding site" evidence="9">
    <location>
        <begin position="137"/>
        <end position="140"/>
    </location>
    <ligand>
        <name>NAD(+)</name>
        <dbReference type="ChEBI" id="CHEBI:57540"/>
    </ligand>
</feature>
<dbReference type="GO" id="GO:0008888">
    <property type="term" value="F:glycerol dehydrogenase (NAD+) activity"/>
    <property type="evidence" value="ECO:0007669"/>
    <property type="project" value="UniProtKB-EC"/>
</dbReference>
<dbReference type="AlphaFoldDB" id="C4FN13"/>
<evidence type="ECO:0000256" key="3">
    <source>
        <dbReference type="ARBA" id="ARBA00023027"/>
    </source>
</evidence>
<feature type="binding site" evidence="8">
    <location>
        <position position="275"/>
    </location>
    <ligand>
        <name>glycerol</name>
        <dbReference type="ChEBI" id="CHEBI:17754"/>
    </ligand>
</feature>
<reference evidence="11" key="1">
    <citation type="submission" date="2009-04" db="EMBL/GenBank/DDBJ databases">
        <authorList>
            <person name="Weinstock G."/>
            <person name="Sodergren E."/>
            <person name="Clifton S."/>
            <person name="Fulton L."/>
            <person name="Fulton B."/>
            <person name="Courtney L."/>
            <person name="Fronick C."/>
            <person name="Harrison M."/>
            <person name="Strong C."/>
            <person name="Farmer C."/>
            <person name="Delahaunty K."/>
            <person name="Markovic C."/>
            <person name="Hall O."/>
            <person name="Minx P."/>
            <person name="Tomlinson C."/>
            <person name="Mitreva M."/>
            <person name="Nelson J."/>
            <person name="Hou S."/>
            <person name="Wollam A."/>
            <person name="Pepin K.H."/>
            <person name="Johnson M."/>
            <person name="Bhonagiri V."/>
            <person name="Nash W.E."/>
            <person name="Warren W."/>
            <person name="Chinwalla A."/>
            <person name="Mardis E.R."/>
            <person name="Wilson R.K."/>
        </authorList>
    </citation>
    <scope>NUCLEOTIDE SEQUENCE [LARGE SCALE GENOMIC DNA]</scope>
    <source>
        <strain evidence="11">ATCC 17748</strain>
    </source>
</reference>
<dbReference type="InterPro" id="IPR016205">
    <property type="entry name" value="Glycerol_DH"/>
</dbReference>
<name>C4FN13_9FIRM</name>
<evidence type="ECO:0000256" key="4">
    <source>
        <dbReference type="ARBA" id="ARBA00037918"/>
    </source>
</evidence>
<keyword evidence="8" id="KW-0862">Zinc</keyword>
<dbReference type="CDD" id="cd08171">
    <property type="entry name" value="GlyDH-like"/>
    <property type="match status" value="1"/>
</dbReference>
<comment type="pathway">
    <text evidence="4">Polyol metabolism; glycerol fermentation; glycerone phosphate from glycerol (oxidative route): step 1/2.</text>
</comment>
<comment type="catalytic activity">
    <reaction evidence="7">
        <text>glycerol + NAD(+) = dihydroxyacetone + NADH + H(+)</text>
        <dbReference type="Rhea" id="RHEA:13769"/>
        <dbReference type="ChEBI" id="CHEBI:15378"/>
        <dbReference type="ChEBI" id="CHEBI:16016"/>
        <dbReference type="ChEBI" id="CHEBI:17754"/>
        <dbReference type="ChEBI" id="CHEBI:57540"/>
        <dbReference type="ChEBI" id="CHEBI:57945"/>
        <dbReference type="EC" id="1.1.1.6"/>
    </reaction>
</comment>
<dbReference type="Gene3D" id="3.40.50.1970">
    <property type="match status" value="1"/>
</dbReference>
<feature type="domain" description="Alcohol dehydrogenase iron-type/glycerol dehydrogenase GldA" evidence="10">
    <location>
        <begin position="33"/>
        <end position="161"/>
    </location>
</feature>
<protein>
    <recommendedName>
        <fullName evidence="6">Glycerol dehydrogenase</fullName>
        <ecNumber evidence="5">1.1.1.6</ecNumber>
    </recommendedName>
</protein>
<dbReference type="PANTHER" id="PTHR43616:SF5">
    <property type="entry name" value="GLYCEROL DEHYDROGENASE 1"/>
    <property type="match status" value="1"/>
</dbReference>
<evidence type="ECO:0000256" key="2">
    <source>
        <dbReference type="ARBA" id="ARBA00023002"/>
    </source>
</evidence>
<dbReference type="EMBL" id="ACIK02000004">
    <property type="protein sequence ID" value="EEP66271.1"/>
    <property type="molecule type" value="Genomic_DNA"/>
</dbReference>
<feature type="binding site" evidence="9">
    <location>
        <begin position="114"/>
        <end position="118"/>
    </location>
    <ligand>
        <name>NAD(+)</name>
        <dbReference type="ChEBI" id="CHEBI:57540"/>
    </ligand>
</feature>
<gene>
    <name evidence="11" type="ORF">VEIDISOL_00337</name>
</gene>
<dbReference type="GO" id="GO:0005829">
    <property type="term" value="C:cytosol"/>
    <property type="evidence" value="ECO:0007669"/>
    <property type="project" value="TreeGrafter"/>
</dbReference>
<feature type="binding site" evidence="8">
    <location>
        <position position="293"/>
    </location>
    <ligand>
        <name>glycerol</name>
        <dbReference type="ChEBI" id="CHEBI:17754"/>
    </ligand>
</feature>
<keyword evidence="1 8" id="KW-0479">Metal-binding</keyword>
<dbReference type="PIRSF" id="PIRSF000112">
    <property type="entry name" value="Glycerol_dehydrogenase"/>
    <property type="match status" value="1"/>
</dbReference>
<dbReference type="Pfam" id="PF00465">
    <property type="entry name" value="Fe-ADH"/>
    <property type="match status" value="1"/>
</dbReference>
<dbReference type="Gene3D" id="1.20.1090.10">
    <property type="entry name" value="Dehydroquinate synthase-like - alpha domain"/>
    <property type="match status" value="1"/>
</dbReference>
<dbReference type="EC" id="1.1.1.6" evidence="5"/>
<evidence type="ECO:0000256" key="5">
    <source>
        <dbReference type="ARBA" id="ARBA00039147"/>
    </source>
</evidence>
<comment type="cofactor">
    <cofactor evidence="8">
        <name>Zn(2+)</name>
        <dbReference type="ChEBI" id="CHEBI:29105"/>
    </cofactor>
    <text evidence="8">Binds 1 zinc ion per subunit.</text>
</comment>
<evidence type="ECO:0000313" key="12">
    <source>
        <dbReference type="Proteomes" id="UP000003529"/>
    </source>
</evidence>
<sequence length="376" mass="41604">MSRSFYNKNIDNERRKEDFMRSTHCLPSYSFGGHEVFDAIPKFTKLYGKSVVIIGGETALSKALPHIRPVLDKAGIKVLDIIHFGGECTFSRGKEIAQMASVKDADFMFAVGGGKAMDTVKVVALELDDKPFFTIPTIASTCAATSEVAAVYTAEHTFDDVAFVNHPPVHCFIDADILVEAPSRYLWAGMGDTIAKHYETHLSARNREQDYNTQLGLTLASMCSEPILAHGIQAYKDSQAKKRSDAFDTIAMTVIFTTGIVSGCVPMAYNSNMAHAVCYGCVTNKETEENHLHGEMVAYGLLILLTVDQQMDELQRWLPIYRELGWPTKLSQLGLTASHIPQIVEKATSVHDIDVSPYKITADMLTKAIQYMESLD</sequence>